<feature type="region of interest" description="Disordered" evidence="1">
    <location>
        <begin position="660"/>
        <end position="754"/>
    </location>
</feature>
<dbReference type="Proteomes" id="UP000682308">
    <property type="component" value="Unassembled WGS sequence"/>
</dbReference>
<dbReference type="Pfam" id="PF00931">
    <property type="entry name" value="NB-ARC"/>
    <property type="match status" value="1"/>
</dbReference>
<gene>
    <name evidence="3" type="ORF">KEF29_33330</name>
</gene>
<evidence type="ECO:0000313" key="4">
    <source>
        <dbReference type="Proteomes" id="UP000682308"/>
    </source>
</evidence>
<dbReference type="PRINTS" id="PR00364">
    <property type="entry name" value="DISEASERSIST"/>
</dbReference>
<dbReference type="InterPro" id="IPR011990">
    <property type="entry name" value="TPR-like_helical_dom_sf"/>
</dbReference>
<reference evidence="3 4" key="1">
    <citation type="submission" date="2021-04" db="EMBL/GenBank/DDBJ databases">
        <title>Characterization of the biosynthetic gene cluster of new lipopeptides with antitumor activity in the genome of the marine Streptomyces PHM034.</title>
        <authorList>
            <person name="Ceniceros A."/>
            <person name="Canedo L."/>
            <person name="Mendez C."/>
            <person name="Olano C."/>
            <person name="Schleissner C."/>
            <person name="Cuevas C."/>
            <person name="De La Calle F."/>
            <person name="Salas J.A."/>
        </authorList>
    </citation>
    <scope>NUCLEOTIDE SEQUENCE [LARGE SCALE GENOMIC DNA]</scope>
    <source>
        <strain evidence="3 4">PHM034</strain>
    </source>
</reference>
<name>A0A941J3B6_9ACTN</name>
<organism evidence="3 4">
    <name type="scientific">Streptomyces tuirus</name>
    <dbReference type="NCBI Taxonomy" id="68278"/>
    <lineage>
        <taxon>Bacteria</taxon>
        <taxon>Bacillati</taxon>
        <taxon>Actinomycetota</taxon>
        <taxon>Actinomycetes</taxon>
        <taxon>Kitasatosporales</taxon>
        <taxon>Streptomycetaceae</taxon>
        <taxon>Streptomyces</taxon>
    </lineage>
</organism>
<proteinExistence type="predicted"/>
<dbReference type="GO" id="GO:0043531">
    <property type="term" value="F:ADP binding"/>
    <property type="evidence" value="ECO:0007669"/>
    <property type="project" value="InterPro"/>
</dbReference>
<evidence type="ECO:0000256" key="1">
    <source>
        <dbReference type="SAM" id="MobiDB-lite"/>
    </source>
</evidence>
<evidence type="ECO:0000259" key="2">
    <source>
        <dbReference type="Pfam" id="PF00931"/>
    </source>
</evidence>
<dbReference type="SUPFAM" id="SSF52540">
    <property type="entry name" value="P-loop containing nucleoside triphosphate hydrolases"/>
    <property type="match status" value="1"/>
</dbReference>
<dbReference type="Pfam" id="PF13424">
    <property type="entry name" value="TPR_12"/>
    <property type="match status" value="2"/>
</dbReference>
<dbReference type="Gene3D" id="3.40.50.300">
    <property type="entry name" value="P-loop containing nucleotide triphosphate hydrolases"/>
    <property type="match status" value="1"/>
</dbReference>
<sequence length="754" mass="83201">MRDDIPGQVNRFDGSASAHTVVQAGEVSGGVHFHHQVPLPAPVIVPHQLRSSVRHFVNRSEERARLSSLVADRHNEPNVVRVAAITGTAGVGKTSLALHWAHSIRSHFPGGELYANLRGYTAGSPVAPQEVLGRFLEDLGVPTTHVPAEPERRETMFRSLLAERRMLLVLDNAADSSQVRPLLPATSGCLVVVTSRDDLSGLVRQEGALRLDVTTFPTADAVELLRAATADYRTSDRRGDLAALARLCAGLPLALRIAAERAAGWPSMPLGELIDDLRDESARWSVLTAEAEEGSDAMRSVFEWSYRALSDPAARLFRRLGLHPGNEFGLPAAVSLAGSDPAQVRGLLDTLVRAHLLERRPAGRYEFHDLLRAYASEQVRREESETERTEILRRCLAWYLHTAHAAQCAMAPFDRYDLDDRIPAPATALHFENYQSAFDWYRAESANLVTATRAAADAGFPEIAWRLAVVLRAVYMHQNAFDDWEATARIAVEAAARTGEQGGEAEALESLGKAAFQALRLDEAEEHHRASLALRRRIGDRRGMGVSINALGLLGLRRRRLDEARTHFTDGAEIFRNLGDRRWTALVRSNLAETLCELGQGEEAWALIEQVLHDFRQLGDRACEGNALCLLSWAQRTSGEPEAAARSIRDALSIADDENNQVWQGHWGPRRHESSEHSGILKNPSACSRSPPPFSRGSVMRPGRLPHWTERARHASRSDASRRQQSCTDAPRVPTISSTPTGNSPGPRHTWPKR</sequence>
<dbReference type="PANTHER" id="PTHR47691">
    <property type="entry name" value="REGULATOR-RELATED"/>
    <property type="match status" value="1"/>
</dbReference>
<comment type="caution">
    <text evidence="3">The sequence shown here is derived from an EMBL/GenBank/DDBJ whole genome shotgun (WGS) entry which is preliminary data.</text>
</comment>
<feature type="compositionally biased region" description="Polar residues" evidence="1">
    <location>
        <begin position="735"/>
        <end position="744"/>
    </location>
</feature>
<dbReference type="AlphaFoldDB" id="A0A941J3B6"/>
<keyword evidence="4" id="KW-1185">Reference proteome</keyword>
<feature type="compositionally biased region" description="Basic and acidic residues" evidence="1">
    <location>
        <begin position="707"/>
        <end position="722"/>
    </location>
</feature>
<protein>
    <submittedName>
        <fullName evidence="3">Tetratricopeptide repeat protein</fullName>
    </submittedName>
</protein>
<dbReference type="InterPro" id="IPR002182">
    <property type="entry name" value="NB-ARC"/>
</dbReference>
<evidence type="ECO:0000313" key="3">
    <source>
        <dbReference type="EMBL" id="MBR8642632.1"/>
    </source>
</evidence>
<dbReference type="PANTHER" id="PTHR47691:SF3">
    <property type="entry name" value="HTH-TYPE TRANSCRIPTIONAL REGULATOR RV0890C-RELATED"/>
    <property type="match status" value="1"/>
</dbReference>
<dbReference type="SUPFAM" id="SSF48452">
    <property type="entry name" value="TPR-like"/>
    <property type="match status" value="1"/>
</dbReference>
<dbReference type="InterPro" id="IPR027417">
    <property type="entry name" value="P-loop_NTPase"/>
</dbReference>
<accession>A0A941J3B6</accession>
<dbReference type="EMBL" id="JAGTPG010000002">
    <property type="protein sequence ID" value="MBR8642632.1"/>
    <property type="molecule type" value="Genomic_DNA"/>
</dbReference>
<dbReference type="Gene3D" id="1.25.40.10">
    <property type="entry name" value="Tetratricopeptide repeat domain"/>
    <property type="match status" value="1"/>
</dbReference>
<feature type="domain" description="NB-ARC" evidence="2">
    <location>
        <begin position="76"/>
        <end position="228"/>
    </location>
</feature>